<protein>
    <submittedName>
        <fullName evidence="1">Uncharacterized protein</fullName>
    </submittedName>
</protein>
<sequence>MVSNESNLISFRYMKLFQGRSYCNPRETLTIFTRDVACEQVDIFILTYTPG</sequence>
<organism evidence="1 2">
    <name type="scientific">Dovyalis caffra</name>
    <dbReference type="NCBI Taxonomy" id="77055"/>
    <lineage>
        <taxon>Eukaryota</taxon>
        <taxon>Viridiplantae</taxon>
        <taxon>Streptophyta</taxon>
        <taxon>Embryophyta</taxon>
        <taxon>Tracheophyta</taxon>
        <taxon>Spermatophyta</taxon>
        <taxon>Magnoliopsida</taxon>
        <taxon>eudicotyledons</taxon>
        <taxon>Gunneridae</taxon>
        <taxon>Pentapetalae</taxon>
        <taxon>rosids</taxon>
        <taxon>fabids</taxon>
        <taxon>Malpighiales</taxon>
        <taxon>Salicaceae</taxon>
        <taxon>Flacourtieae</taxon>
        <taxon>Dovyalis</taxon>
    </lineage>
</organism>
<name>A0AAV1SDD4_9ROSI</name>
<dbReference type="AlphaFoldDB" id="A0AAV1SDD4"/>
<comment type="caution">
    <text evidence="1">The sequence shown here is derived from an EMBL/GenBank/DDBJ whole genome shotgun (WGS) entry which is preliminary data.</text>
</comment>
<dbReference type="Proteomes" id="UP001314170">
    <property type="component" value="Unassembled WGS sequence"/>
</dbReference>
<gene>
    <name evidence="1" type="ORF">DCAF_LOCUS20528</name>
</gene>
<reference evidence="1 2" key="1">
    <citation type="submission" date="2024-01" db="EMBL/GenBank/DDBJ databases">
        <authorList>
            <person name="Waweru B."/>
        </authorList>
    </citation>
    <scope>NUCLEOTIDE SEQUENCE [LARGE SCALE GENOMIC DNA]</scope>
</reference>
<dbReference type="EMBL" id="CAWUPB010001173">
    <property type="protein sequence ID" value="CAK7347839.1"/>
    <property type="molecule type" value="Genomic_DNA"/>
</dbReference>
<accession>A0AAV1SDD4</accession>
<keyword evidence="2" id="KW-1185">Reference proteome</keyword>
<evidence type="ECO:0000313" key="1">
    <source>
        <dbReference type="EMBL" id="CAK7347839.1"/>
    </source>
</evidence>
<proteinExistence type="predicted"/>
<evidence type="ECO:0000313" key="2">
    <source>
        <dbReference type="Proteomes" id="UP001314170"/>
    </source>
</evidence>